<evidence type="ECO:0000313" key="4">
    <source>
        <dbReference type="Proteomes" id="UP001149140"/>
    </source>
</evidence>
<evidence type="ECO:0000256" key="1">
    <source>
        <dbReference type="SAM" id="SignalP"/>
    </source>
</evidence>
<dbReference type="PANTHER" id="PTHR21666:SF270">
    <property type="entry name" value="MUREIN HYDROLASE ACTIVATOR ENVC"/>
    <property type="match status" value="1"/>
</dbReference>
<gene>
    <name evidence="3" type="ORF">OM076_37095</name>
</gene>
<evidence type="ECO:0000313" key="3">
    <source>
        <dbReference type="EMBL" id="MDA0165941.1"/>
    </source>
</evidence>
<dbReference type="RefSeq" id="WP_270045201.1">
    <property type="nucleotide sequence ID" value="NZ_JAPDOD010000055.1"/>
</dbReference>
<sequence length="278" mass="28525">MHRVALLLAALLSFPATAAANGSGGMLAGPTAQRFTATPASVAPGAKVTFALRATAGARVRVDVIAADKSAVRVRLGRVGESGSVRGDWTAAVAAGKYTARLVVTGAGVTRYYRTPLSVVTPPAPTPTPVPATLTSTASKIFPVQGPFNFGGPDARFGVGRPGHTHQGQDIVAAEGTPVVTPIAGTVHWTAYQAKGAGYYVVIAGADGRYYAFMHFQEGSTAVTKGQAVTAGQRIGLVGATGDASGPHLHFEIWVNGWWASKASTPIDPLPELQAWAA</sequence>
<reference evidence="3" key="1">
    <citation type="submission" date="2022-10" db="EMBL/GenBank/DDBJ databases">
        <title>The WGS of Solirubrobacter ginsenosidimutans DSM 21036.</title>
        <authorList>
            <person name="Jiang Z."/>
        </authorList>
    </citation>
    <scope>NUCLEOTIDE SEQUENCE</scope>
    <source>
        <strain evidence="3">DSM 21036</strain>
    </source>
</reference>
<dbReference type="EMBL" id="JAPDOD010000055">
    <property type="protein sequence ID" value="MDA0165941.1"/>
    <property type="molecule type" value="Genomic_DNA"/>
</dbReference>
<organism evidence="3 4">
    <name type="scientific">Solirubrobacter ginsenosidimutans</name>
    <dbReference type="NCBI Taxonomy" id="490573"/>
    <lineage>
        <taxon>Bacteria</taxon>
        <taxon>Bacillati</taxon>
        <taxon>Actinomycetota</taxon>
        <taxon>Thermoleophilia</taxon>
        <taxon>Solirubrobacterales</taxon>
        <taxon>Solirubrobacteraceae</taxon>
        <taxon>Solirubrobacter</taxon>
    </lineage>
</organism>
<dbReference type="Pfam" id="PF01551">
    <property type="entry name" value="Peptidase_M23"/>
    <property type="match status" value="1"/>
</dbReference>
<dbReference type="GO" id="GO:0004222">
    <property type="term" value="F:metalloendopeptidase activity"/>
    <property type="evidence" value="ECO:0007669"/>
    <property type="project" value="TreeGrafter"/>
</dbReference>
<feature type="signal peptide" evidence="1">
    <location>
        <begin position="1"/>
        <end position="18"/>
    </location>
</feature>
<comment type="caution">
    <text evidence="3">The sequence shown here is derived from an EMBL/GenBank/DDBJ whole genome shotgun (WGS) entry which is preliminary data.</text>
</comment>
<dbReference type="PANTHER" id="PTHR21666">
    <property type="entry name" value="PEPTIDASE-RELATED"/>
    <property type="match status" value="1"/>
</dbReference>
<keyword evidence="4" id="KW-1185">Reference proteome</keyword>
<keyword evidence="1" id="KW-0732">Signal</keyword>
<feature type="chain" id="PRO_5040763304" evidence="1">
    <location>
        <begin position="19"/>
        <end position="278"/>
    </location>
</feature>
<dbReference type="Proteomes" id="UP001149140">
    <property type="component" value="Unassembled WGS sequence"/>
</dbReference>
<dbReference type="Gene3D" id="2.70.70.10">
    <property type="entry name" value="Glucose Permease (Domain IIA)"/>
    <property type="match status" value="1"/>
</dbReference>
<protein>
    <submittedName>
        <fullName evidence="3">M23 family metallopeptidase</fullName>
    </submittedName>
</protein>
<proteinExistence type="predicted"/>
<dbReference type="SUPFAM" id="SSF51261">
    <property type="entry name" value="Duplicated hybrid motif"/>
    <property type="match status" value="1"/>
</dbReference>
<name>A0A9X3N274_9ACTN</name>
<accession>A0A9X3N274</accession>
<dbReference type="CDD" id="cd12797">
    <property type="entry name" value="M23_peptidase"/>
    <property type="match status" value="1"/>
</dbReference>
<dbReference type="InterPro" id="IPR011055">
    <property type="entry name" value="Dup_hybrid_motif"/>
</dbReference>
<feature type="domain" description="M23ase beta-sheet core" evidence="2">
    <location>
        <begin position="165"/>
        <end position="257"/>
    </location>
</feature>
<dbReference type="InterPro" id="IPR016047">
    <property type="entry name" value="M23ase_b-sheet_dom"/>
</dbReference>
<dbReference type="InterPro" id="IPR050570">
    <property type="entry name" value="Cell_wall_metabolism_enzyme"/>
</dbReference>
<dbReference type="AlphaFoldDB" id="A0A9X3N274"/>
<evidence type="ECO:0000259" key="2">
    <source>
        <dbReference type="Pfam" id="PF01551"/>
    </source>
</evidence>